<accession>A0A915K7I6</accession>
<name>A0A915K7I6_ROMCU</name>
<organism evidence="2 3">
    <name type="scientific">Romanomermis culicivorax</name>
    <name type="common">Nematode worm</name>
    <dbReference type="NCBI Taxonomy" id="13658"/>
    <lineage>
        <taxon>Eukaryota</taxon>
        <taxon>Metazoa</taxon>
        <taxon>Ecdysozoa</taxon>
        <taxon>Nematoda</taxon>
        <taxon>Enoplea</taxon>
        <taxon>Dorylaimia</taxon>
        <taxon>Mermithida</taxon>
        <taxon>Mermithoidea</taxon>
        <taxon>Mermithidae</taxon>
        <taxon>Romanomermis</taxon>
    </lineage>
</organism>
<evidence type="ECO:0000313" key="3">
    <source>
        <dbReference type="WBParaSite" id="nRc.2.0.1.t33857-RA"/>
    </source>
</evidence>
<keyword evidence="2" id="KW-1185">Reference proteome</keyword>
<protein>
    <submittedName>
        <fullName evidence="3">LAGLIDADG homing endonuclease</fullName>
    </submittedName>
</protein>
<dbReference type="WBParaSite" id="nRc.2.0.1.t33857-RA">
    <property type="protein sequence ID" value="nRc.2.0.1.t33857-RA"/>
    <property type="gene ID" value="nRc.2.0.1.g33857"/>
</dbReference>
<dbReference type="Proteomes" id="UP000887565">
    <property type="component" value="Unplaced"/>
</dbReference>
<sequence length="143" mass="16510">MKTLCNVVARMLSDFLVTENKYRFGKAGSKDVFLGNAYGLRRQLFFTNNYRHYFYHKFHTSLNDQACNFYNFVLSQGENFTNALSEIPGYIPILVGLMANGQLDISLKLPDSILTIGHEETKDIERKDSSSQKKKPNLLDRFR</sequence>
<evidence type="ECO:0000256" key="1">
    <source>
        <dbReference type="SAM" id="MobiDB-lite"/>
    </source>
</evidence>
<evidence type="ECO:0000313" key="2">
    <source>
        <dbReference type="Proteomes" id="UP000887565"/>
    </source>
</evidence>
<proteinExistence type="predicted"/>
<dbReference type="AlphaFoldDB" id="A0A915K7I6"/>
<feature type="region of interest" description="Disordered" evidence="1">
    <location>
        <begin position="123"/>
        <end position="143"/>
    </location>
</feature>
<reference evidence="3" key="1">
    <citation type="submission" date="2022-11" db="UniProtKB">
        <authorList>
            <consortium name="WormBaseParasite"/>
        </authorList>
    </citation>
    <scope>IDENTIFICATION</scope>
</reference>